<dbReference type="PANTHER" id="PTHR37823">
    <property type="entry name" value="CYTOCHROME C-553-LIKE"/>
    <property type="match status" value="1"/>
</dbReference>
<keyword evidence="7" id="KW-0732">Signal</keyword>
<dbReference type="EMBL" id="CP053697">
    <property type="protein sequence ID" value="QKE63605.1"/>
    <property type="molecule type" value="Genomic_DNA"/>
</dbReference>
<evidence type="ECO:0000313" key="9">
    <source>
        <dbReference type="EMBL" id="QKE63605.1"/>
    </source>
</evidence>
<evidence type="ECO:0000256" key="2">
    <source>
        <dbReference type="ARBA" id="ARBA00022617"/>
    </source>
</evidence>
<reference evidence="9" key="1">
    <citation type="submission" date="2020-07" db="EMBL/GenBank/DDBJ databases">
        <title>Nitrate ammonifying Pseudomonas campi sp. nov. isolated from German agricultural grassland.</title>
        <authorList>
            <person name="Timsy T."/>
            <person name="Ulrich A."/>
            <person name="Spanner T."/>
            <person name="Foesel B."/>
            <person name="Kolb S."/>
            <person name="Horn M.A."/>
            <person name="Behrendt U."/>
        </authorList>
    </citation>
    <scope>NUCLEOTIDE SEQUENCE</scope>
    <source>
        <strain evidence="9">S1-A32-2</strain>
    </source>
</reference>
<evidence type="ECO:0000256" key="7">
    <source>
        <dbReference type="SAM" id="SignalP"/>
    </source>
</evidence>
<dbReference type="PANTHER" id="PTHR37823:SF1">
    <property type="entry name" value="CYTOCHROME C-553-LIKE"/>
    <property type="match status" value="1"/>
</dbReference>
<dbReference type="GO" id="GO:0046872">
    <property type="term" value="F:metal ion binding"/>
    <property type="evidence" value="ECO:0007669"/>
    <property type="project" value="UniProtKB-KW"/>
</dbReference>
<sequence>MRRLLNALSSLALLATLHAATAHAAELHIELSSGTRTWDSSSLLSHPQTETISISADVAYKRDMQYRAIPLAALLEGVTPGDHLQAVALDGFAAELPAAPLLATQGARAWLAIEDPQQPWPALAQGKPSAGPFYLVWQNPEAAQIGPEQWPFQVSRIRLLEAVAKRFPALLPAANANADVQAGFAQFQKNCLACHRLNNAGDSQFGPDLNLPHNPTEYFAEGYLAAYIRNPQSLRRWPLGKMPGFTEAVLSEAELAQLLGYLQHMASRKQAAATP</sequence>
<dbReference type="GO" id="GO:0009055">
    <property type="term" value="F:electron transfer activity"/>
    <property type="evidence" value="ECO:0007669"/>
    <property type="project" value="InterPro"/>
</dbReference>
<organism evidence="9 10">
    <name type="scientific">Aquipseudomonas campi</name>
    <dbReference type="NCBI Taxonomy" id="2731681"/>
    <lineage>
        <taxon>Bacteria</taxon>
        <taxon>Pseudomonadati</taxon>
        <taxon>Pseudomonadota</taxon>
        <taxon>Gammaproteobacteria</taxon>
        <taxon>Pseudomonadales</taxon>
        <taxon>Pseudomonadaceae</taxon>
        <taxon>Aquipseudomonas</taxon>
    </lineage>
</organism>
<dbReference type="SUPFAM" id="SSF46626">
    <property type="entry name" value="Cytochrome c"/>
    <property type="match status" value="1"/>
</dbReference>
<gene>
    <name evidence="9" type="ORF">HNE05_09620</name>
</gene>
<dbReference type="GO" id="GO:0020037">
    <property type="term" value="F:heme binding"/>
    <property type="evidence" value="ECO:0007669"/>
    <property type="project" value="InterPro"/>
</dbReference>
<protein>
    <submittedName>
        <fullName evidence="9">Cytochrome c</fullName>
    </submittedName>
</protein>
<keyword evidence="3 6" id="KW-0479">Metal-binding</keyword>
<feature type="signal peptide" evidence="7">
    <location>
        <begin position="1"/>
        <end position="24"/>
    </location>
</feature>
<evidence type="ECO:0000256" key="4">
    <source>
        <dbReference type="ARBA" id="ARBA00022982"/>
    </source>
</evidence>
<dbReference type="Gene3D" id="1.10.760.10">
    <property type="entry name" value="Cytochrome c-like domain"/>
    <property type="match status" value="1"/>
</dbReference>
<proteinExistence type="predicted"/>
<dbReference type="Proteomes" id="UP000501379">
    <property type="component" value="Chromosome"/>
</dbReference>
<keyword evidence="10" id="KW-1185">Reference proteome</keyword>
<dbReference type="InterPro" id="IPR009056">
    <property type="entry name" value="Cyt_c-like_dom"/>
</dbReference>
<evidence type="ECO:0000259" key="8">
    <source>
        <dbReference type="PROSITE" id="PS51007"/>
    </source>
</evidence>
<dbReference type="RefSeq" id="WP_173207399.1">
    <property type="nucleotide sequence ID" value="NZ_CP053697.2"/>
</dbReference>
<dbReference type="PROSITE" id="PS51007">
    <property type="entry name" value="CYTC"/>
    <property type="match status" value="1"/>
</dbReference>
<dbReference type="InterPro" id="IPR051811">
    <property type="entry name" value="Cytochrome_c550/c551-like"/>
</dbReference>
<keyword evidence="2 6" id="KW-0349">Heme</keyword>
<accession>A0A6M8G374</accession>
<evidence type="ECO:0000256" key="3">
    <source>
        <dbReference type="ARBA" id="ARBA00022723"/>
    </source>
</evidence>
<name>A0A6M8G374_9GAMM</name>
<dbReference type="KEGG" id="pcam:HNE05_09620"/>
<evidence type="ECO:0000256" key="6">
    <source>
        <dbReference type="PROSITE-ProRule" id="PRU00433"/>
    </source>
</evidence>
<keyword evidence="4" id="KW-0249">Electron transport</keyword>
<feature type="chain" id="PRO_5026755306" evidence="7">
    <location>
        <begin position="25"/>
        <end position="275"/>
    </location>
</feature>
<evidence type="ECO:0000313" key="10">
    <source>
        <dbReference type="Proteomes" id="UP000501379"/>
    </source>
</evidence>
<keyword evidence="1" id="KW-0813">Transport</keyword>
<feature type="domain" description="Cytochrome c" evidence="8">
    <location>
        <begin position="178"/>
        <end position="266"/>
    </location>
</feature>
<evidence type="ECO:0000256" key="5">
    <source>
        <dbReference type="ARBA" id="ARBA00023004"/>
    </source>
</evidence>
<keyword evidence="5 6" id="KW-0408">Iron</keyword>
<evidence type="ECO:0000256" key="1">
    <source>
        <dbReference type="ARBA" id="ARBA00022448"/>
    </source>
</evidence>
<dbReference type="Pfam" id="PF00034">
    <property type="entry name" value="Cytochrom_C"/>
    <property type="match status" value="1"/>
</dbReference>
<dbReference type="InterPro" id="IPR036909">
    <property type="entry name" value="Cyt_c-like_dom_sf"/>
</dbReference>
<dbReference type="AlphaFoldDB" id="A0A6M8G374"/>